<keyword evidence="1" id="KW-1133">Transmembrane helix</keyword>
<dbReference type="Proteomes" id="UP000289794">
    <property type="component" value="Chromosome"/>
</dbReference>
<evidence type="ECO:0000256" key="1">
    <source>
        <dbReference type="SAM" id="Phobius"/>
    </source>
</evidence>
<dbReference type="EMBL" id="CP035945">
    <property type="protein sequence ID" value="QBE95364.1"/>
    <property type="molecule type" value="Genomic_DNA"/>
</dbReference>
<accession>A0A4P6LSX7</accession>
<feature type="transmembrane region" description="Helical" evidence="1">
    <location>
        <begin position="76"/>
        <end position="94"/>
    </location>
</feature>
<evidence type="ECO:0000313" key="3">
    <source>
        <dbReference type="Proteomes" id="UP000289794"/>
    </source>
</evidence>
<proteinExistence type="predicted"/>
<dbReference type="InterPro" id="IPR021215">
    <property type="entry name" value="DUF2752"/>
</dbReference>
<keyword evidence="1" id="KW-0472">Membrane</keyword>
<evidence type="ECO:0000313" key="2">
    <source>
        <dbReference type="EMBL" id="QBE95364.1"/>
    </source>
</evidence>
<feature type="transmembrane region" description="Helical" evidence="1">
    <location>
        <begin position="115"/>
        <end position="134"/>
    </location>
</feature>
<sequence length="144" mass="16251">MEPRMSKKEEKSLYILGWMLLGTAVILVGITKVLPVQSKIFSLPCIFRELTGYYCPGCGGTRACAALLKGKIVESFLYHPVVVYTAAVYAWYMISHTIEYLSKGKLAAGLRYRDLYLYIAAAIILIQWVVRNLLKLVWGIDILL</sequence>
<dbReference type="KEGG" id="bpro:PMF13cell1_00885"/>
<evidence type="ECO:0008006" key="4">
    <source>
        <dbReference type="Google" id="ProtNLM"/>
    </source>
</evidence>
<dbReference type="RefSeq" id="WP_130179946.1">
    <property type="nucleotide sequence ID" value="NZ_CP035945.1"/>
</dbReference>
<name>A0A4P6LSX7_9FIRM</name>
<protein>
    <recommendedName>
        <fullName evidence="4">DUF2752 domain-containing protein</fullName>
    </recommendedName>
</protein>
<dbReference type="Pfam" id="PF10825">
    <property type="entry name" value="DUF2752"/>
    <property type="match status" value="1"/>
</dbReference>
<feature type="transmembrane region" description="Helical" evidence="1">
    <location>
        <begin position="12"/>
        <end position="34"/>
    </location>
</feature>
<gene>
    <name evidence="2" type="ORF">PMF13cell1_00885</name>
</gene>
<reference evidence="2 3" key="1">
    <citation type="submission" date="2019-01" db="EMBL/GenBank/DDBJ databases">
        <title>PMF-metabolizing Aryl O-demethylase.</title>
        <authorList>
            <person name="Kim M."/>
        </authorList>
    </citation>
    <scope>NUCLEOTIDE SEQUENCE [LARGE SCALE GENOMIC DNA]</scope>
    <source>
        <strain evidence="2 3">PMF1</strain>
    </source>
</reference>
<dbReference type="AlphaFoldDB" id="A0A4P6LSX7"/>
<organism evidence="2 3">
    <name type="scientific">Blautia producta</name>
    <dbReference type="NCBI Taxonomy" id="33035"/>
    <lineage>
        <taxon>Bacteria</taxon>
        <taxon>Bacillati</taxon>
        <taxon>Bacillota</taxon>
        <taxon>Clostridia</taxon>
        <taxon>Lachnospirales</taxon>
        <taxon>Lachnospiraceae</taxon>
        <taxon>Blautia</taxon>
    </lineage>
</organism>
<keyword evidence="1" id="KW-0812">Transmembrane</keyword>